<feature type="non-terminal residue" evidence="2">
    <location>
        <position position="90"/>
    </location>
</feature>
<reference evidence="2 3" key="1">
    <citation type="journal article" date="2019" name="Sci. Rep.">
        <title>Orb-weaving spider Araneus ventricosus genome elucidates the spidroin gene catalogue.</title>
        <authorList>
            <person name="Kono N."/>
            <person name="Nakamura H."/>
            <person name="Ohtoshi R."/>
            <person name="Moran D.A.P."/>
            <person name="Shinohara A."/>
            <person name="Yoshida Y."/>
            <person name="Fujiwara M."/>
            <person name="Mori M."/>
            <person name="Tomita M."/>
            <person name="Arakawa K."/>
        </authorList>
    </citation>
    <scope>NUCLEOTIDE SEQUENCE [LARGE SCALE GENOMIC DNA]</scope>
</reference>
<name>A0A4Y2QUH3_ARAVE</name>
<evidence type="ECO:0000313" key="2">
    <source>
        <dbReference type="EMBL" id="GBN67044.1"/>
    </source>
</evidence>
<sequence length="90" mass="10110">NLFYHTLAQTDFPSSLAALTKSDDKKGPDVTTIIEENADLRRQLVLLQQQLEDKDHTIHLLQQQMTKYLKVQAGCNHSASSSNAATQTER</sequence>
<dbReference type="EMBL" id="BGPR01140687">
    <property type="protein sequence ID" value="GBN67044.1"/>
    <property type="molecule type" value="Genomic_DNA"/>
</dbReference>
<gene>
    <name evidence="2" type="ORF">AVEN_131736_1</name>
</gene>
<organism evidence="2 3">
    <name type="scientific">Araneus ventricosus</name>
    <name type="common">Orbweaver spider</name>
    <name type="synonym">Epeira ventricosa</name>
    <dbReference type="NCBI Taxonomy" id="182803"/>
    <lineage>
        <taxon>Eukaryota</taxon>
        <taxon>Metazoa</taxon>
        <taxon>Ecdysozoa</taxon>
        <taxon>Arthropoda</taxon>
        <taxon>Chelicerata</taxon>
        <taxon>Arachnida</taxon>
        <taxon>Araneae</taxon>
        <taxon>Araneomorphae</taxon>
        <taxon>Entelegynae</taxon>
        <taxon>Araneoidea</taxon>
        <taxon>Araneidae</taxon>
        <taxon>Araneus</taxon>
    </lineage>
</organism>
<feature type="non-terminal residue" evidence="2">
    <location>
        <position position="1"/>
    </location>
</feature>
<dbReference type="OrthoDB" id="10046062at2759"/>
<dbReference type="AlphaFoldDB" id="A0A4Y2QUH3"/>
<protein>
    <submittedName>
        <fullName evidence="2">Uncharacterized protein</fullName>
    </submittedName>
</protein>
<feature type="coiled-coil region" evidence="1">
    <location>
        <begin position="30"/>
        <end position="64"/>
    </location>
</feature>
<keyword evidence="1" id="KW-0175">Coiled coil</keyword>
<evidence type="ECO:0000313" key="3">
    <source>
        <dbReference type="Proteomes" id="UP000499080"/>
    </source>
</evidence>
<dbReference type="Proteomes" id="UP000499080">
    <property type="component" value="Unassembled WGS sequence"/>
</dbReference>
<keyword evidence="3" id="KW-1185">Reference proteome</keyword>
<proteinExistence type="predicted"/>
<accession>A0A4Y2QUH3</accession>
<comment type="caution">
    <text evidence="2">The sequence shown here is derived from an EMBL/GenBank/DDBJ whole genome shotgun (WGS) entry which is preliminary data.</text>
</comment>
<evidence type="ECO:0000256" key="1">
    <source>
        <dbReference type="SAM" id="Coils"/>
    </source>
</evidence>